<evidence type="ECO:0000256" key="1">
    <source>
        <dbReference type="SAM" id="MobiDB-lite"/>
    </source>
</evidence>
<feature type="compositionally biased region" description="Polar residues" evidence="1">
    <location>
        <begin position="173"/>
        <end position="182"/>
    </location>
</feature>
<sequence length="336" mass="37825">MPTPTTTYTPSIQEMNNILYQRLVLKRTSILTTDAALILHKPFIQEISTEQRASSSQREAKEPNKQYLKLRSVPKKSNKRNGGEIQPSRSGRNKKRKGGDGPTRVKINFRGAFGDRQATVSLHTPEGQKGTEDIQPTSRVDSPVERPKSQRKGKRKAKVREAIQPPTPDPQVTAVTAASASNPERRATHQPTPSRKGKFKTLIFQPVYDESLEPPIYISNTTSSSLASAPAHSTRSALASANTSTTTRPTYSPHSIPDIIALEHEHPCDAWERLFPGTTFPEYPSKRDYRVDMGWKESYGGWYRRCDYEGDAWVPIGIEKPVRREWVQYVGSRDVR</sequence>
<feature type="compositionally biased region" description="Basic residues" evidence="1">
    <location>
        <begin position="149"/>
        <end position="158"/>
    </location>
</feature>
<evidence type="ECO:0000313" key="3">
    <source>
        <dbReference type="Proteomes" id="UP000799424"/>
    </source>
</evidence>
<name>A0A6A7AL55_9PLEO</name>
<protein>
    <submittedName>
        <fullName evidence="2">Uncharacterized protein</fullName>
    </submittedName>
</protein>
<proteinExistence type="predicted"/>
<keyword evidence="3" id="KW-1185">Reference proteome</keyword>
<organism evidence="2 3">
    <name type="scientific">Ophiobolus disseminans</name>
    <dbReference type="NCBI Taxonomy" id="1469910"/>
    <lineage>
        <taxon>Eukaryota</taxon>
        <taxon>Fungi</taxon>
        <taxon>Dikarya</taxon>
        <taxon>Ascomycota</taxon>
        <taxon>Pezizomycotina</taxon>
        <taxon>Dothideomycetes</taxon>
        <taxon>Pleosporomycetidae</taxon>
        <taxon>Pleosporales</taxon>
        <taxon>Pleosporineae</taxon>
        <taxon>Phaeosphaeriaceae</taxon>
        <taxon>Ophiobolus</taxon>
    </lineage>
</organism>
<accession>A0A6A7AL55</accession>
<dbReference type="AlphaFoldDB" id="A0A6A7AL55"/>
<reference evidence="2" key="1">
    <citation type="journal article" date="2020" name="Stud. Mycol.">
        <title>101 Dothideomycetes genomes: a test case for predicting lifestyles and emergence of pathogens.</title>
        <authorList>
            <person name="Haridas S."/>
            <person name="Albert R."/>
            <person name="Binder M."/>
            <person name="Bloem J."/>
            <person name="Labutti K."/>
            <person name="Salamov A."/>
            <person name="Andreopoulos B."/>
            <person name="Baker S."/>
            <person name="Barry K."/>
            <person name="Bills G."/>
            <person name="Bluhm B."/>
            <person name="Cannon C."/>
            <person name="Castanera R."/>
            <person name="Culley D."/>
            <person name="Daum C."/>
            <person name="Ezra D."/>
            <person name="Gonzalez J."/>
            <person name="Henrissat B."/>
            <person name="Kuo A."/>
            <person name="Liang C."/>
            <person name="Lipzen A."/>
            <person name="Lutzoni F."/>
            <person name="Magnuson J."/>
            <person name="Mondo S."/>
            <person name="Nolan M."/>
            <person name="Ohm R."/>
            <person name="Pangilinan J."/>
            <person name="Park H.-J."/>
            <person name="Ramirez L."/>
            <person name="Alfaro M."/>
            <person name="Sun H."/>
            <person name="Tritt A."/>
            <person name="Yoshinaga Y."/>
            <person name="Zwiers L.-H."/>
            <person name="Turgeon B."/>
            <person name="Goodwin S."/>
            <person name="Spatafora J."/>
            <person name="Crous P."/>
            <person name="Grigoriev I."/>
        </authorList>
    </citation>
    <scope>NUCLEOTIDE SEQUENCE</scope>
    <source>
        <strain evidence="2">CBS 113818</strain>
    </source>
</reference>
<gene>
    <name evidence="2" type="ORF">CC86DRAFT_461802</name>
</gene>
<dbReference type="Proteomes" id="UP000799424">
    <property type="component" value="Unassembled WGS sequence"/>
</dbReference>
<evidence type="ECO:0000313" key="2">
    <source>
        <dbReference type="EMBL" id="KAF2833428.1"/>
    </source>
</evidence>
<dbReference type="EMBL" id="MU006216">
    <property type="protein sequence ID" value="KAF2833428.1"/>
    <property type="molecule type" value="Genomic_DNA"/>
</dbReference>
<feature type="region of interest" description="Disordered" evidence="1">
    <location>
        <begin position="50"/>
        <end position="198"/>
    </location>
</feature>